<organism evidence="7 8">
    <name type="scientific">Lentzea rhizosphaerae</name>
    <dbReference type="NCBI Taxonomy" id="2041025"/>
    <lineage>
        <taxon>Bacteria</taxon>
        <taxon>Bacillati</taxon>
        <taxon>Actinomycetota</taxon>
        <taxon>Actinomycetes</taxon>
        <taxon>Pseudonocardiales</taxon>
        <taxon>Pseudonocardiaceae</taxon>
        <taxon>Lentzea</taxon>
    </lineage>
</organism>
<dbReference type="InterPro" id="IPR011610">
    <property type="entry name" value="SAM_mthyl_Trfase_ML2640-like"/>
</dbReference>
<dbReference type="SUPFAM" id="SSF53335">
    <property type="entry name" value="S-adenosyl-L-methionine-dependent methyltransferases"/>
    <property type="match status" value="1"/>
</dbReference>
<dbReference type="EMBL" id="JBHRZI010000008">
    <property type="protein sequence ID" value="MFC3890940.1"/>
    <property type="molecule type" value="Genomic_DNA"/>
</dbReference>
<keyword evidence="8" id="KW-1185">Reference proteome</keyword>
<dbReference type="GO" id="GO:0032259">
    <property type="term" value="P:methylation"/>
    <property type="evidence" value="ECO:0007669"/>
    <property type="project" value="UniProtKB-KW"/>
</dbReference>
<dbReference type="Proteomes" id="UP001595690">
    <property type="component" value="Unassembled WGS sequence"/>
</dbReference>
<keyword evidence="5 6" id="KW-0949">S-adenosyl-L-methionine</keyword>
<keyword evidence="4 7" id="KW-0808">Transferase</keyword>
<dbReference type="PANTHER" id="PTHR43619">
    <property type="entry name" value="S-ADENOSYL-L-METHIONINE-DEPENDENT METHYLTRANSFERASE YKTD-RELATED"/>
    <property type="match status" value="1"/>
</dbReference>
<evidence type="ECO:0000313" key="8">
    <source>
        <dbReference type="Proteomes" id="UP001595690"/>
    </source>
</evidence>
<dbReference type="PANTHER" id="PTHR43619:SF2">
    <property type="entry name" value="S-ADENOSYL-L-METHIONINE-DEPENDENT METHYLTRANSFERASES SUPERFAMILY PROTEIN"/>
    <property type="match status" value="1"/>
</dbReference>
<dbReference type="Pfam" id="PF04072">
    <property type="entry name" value="LCM"/>
    <property type="match status" value="1"/>
</dbReference>
<comment type="caution">
    <text evidence="7">The sequence shown here is derived from an EMBL/GenBank/DDBJ whole genome shotgun (WGS) entry which is preliminary data.</text>
</comment>
<evidence type="ECO:0000256" key="4">
    <source>
        <dbReference type="ARBA" id="ARBA00022679"/>
    </source>
</evidence>
<dbReference type="GO" id="GO:0008168">
    <property type="term" value="F:methyltransferase activity"/>
    <property type="evidence" value="ECO:0007669"/>
    <property type="project" value="UniProtKB-KW"/>
</dbReference>
<comment type="similarity">
    <text evidence="2 6">Belongs to the UPF0677 family.</text>
</comment>
<dbReference type="EC" id="2.1.1.-" evidence="6"/>
<dbReference type="InterPro" id="IPR007213">
    <property type="entry name" value="Ppm1/Ppm2/Tcmp"/>
</dbReference>
<protein>
    <recommendedName>
        <fullName evidence="6">S-adenosyl-L-methionine-dependent methyltransferase</fullName>
        <ecNumber evidence="6">2.1.1.-</ecNumber>
    </recommendedName>
</protein>
<dbReference type="InterPro" id="IPR029063">
    <property type="entry name" value="SAM-dependent_MTases_sf"/>
</dbReference>
<proteinExistence type="inferred from homology"/>
<evidence type="ECO:0000256" key="1">
    <source>
        <dbReference type="ARBA" id="ARBA00003907"/>
    </source>
</evidence>
<evidence type="ECO:0000256" key="3">
    <source>
        <dbReference type="ARBA" id="ARBA00022603"/>
    </source>
</evidence>
<evidence type="ECO:0000256" key="6">
    <source>
        <dbReference type="RuleBase" id="RU362030"/>
    </source>
</evidence>
<gene>
    <name evidence="7" type="ORF">ACFOWZ_05595</name>
</gene>
<accession>A0ABV8BNS2</accession>
<evidence type="ECO:0000313" key="7">
    <source>
        <dbReference type="EMBL" id="MFC3890940.1"/>
    </source>
</evidence>
<sequence>MDASVAGTAIGPMVIAAVEQYEDHPLVRDEFAARILPLSGRLAVAAARWRPMRNALVSATEKRIPGLWAGMLCRKRYVDERLTTTDADAVVVLGAGFDTSGCRLRDKPVFEVDLPGTIASKRERLRAMFGEVPSNVSLVPIDFEAQGLEEALGERGYRRDVRTLFVWEAVTQYLTADAVGATFGFLAQAPAGSELVFTFVRKDFLDGTAMFGGEAAYREFVQNRQIWKFGLLPAEVAEFVAAFGWAEVEQLGPREFTERYLVPSGRVSPVSEIERVVRCVKVAGR</sequence>
<dbReference type="Gene3D" id="3.40.50.150">
    <property type="entry name" value="Vaccinia Virus protein VP39"/>
    <property type="match status" value="1"/>
</dbReference>
<evidence type="ECO:0000256" key="2">
    <source>
        <dbReference type="ARBA" id="ARBA00008138"/>
    </source>
</evidence>
<reference evidence="8" key="1">
    <citation type="journal article" date="2019" name="Int. J. Syst. Evol. Microbiol.">
        <title>The Global Catalogue of Microorganisms (GCM) 10K type strain sequencing project: providing services to taxonomists for standard genome sequencing and annotation.</title>
        <authorList>
            <consortium name="The Broad Institute Genomics Platform"/>
            <consortium name="The Broad Institute Genome Sequencing Center for Infectious Disease"/>
            <person name="Wu L."/>
            <person name="Ma J."/>
        </authorList>
    </citation>
    <scope>NUCLEOTIDE SEQUENCE [LARGE SCALE GENOMIC DNA]</scope>
    <source>
        <strain evidence="8">CGMCC 4.7405</strain>
    </source>
</reference>
<keyword evidence="3 6" id="KW-0489">Methyltransferase</keyword>
<comment type="function">
    <text evidence="1 6">Exhibits S-adenosyl-L-methionine-dependent methyltransferase activity.</text>
</comment>
<dbReference type="RefSeq" id="WP_382369767.1">
    <property type="nucleotide sequence ID" value="NZ_JBHRZI010000008.1"/>
</dbReference>
<dbReference type="NCBIfam" id="TIGR00027">
    <property type="entry name" value="mthyl_TIGR00027"/>
    <property type="match status" value="1"/>
</dbReference>
<evidence type="ECO:0000256" key="5">
    <source>
        <dbReference type="ARBA" id="ARBA00022691"/>
    </source>
</evidence>
<name>A0ABV8BNS2_9PSEU</name>